<comment type="caution">
    <text evidence="2">The sequence shown here is derived from an EMBL/GenBank/DDBJ whole genome shotgun (WGS) entry which is preliminary data.</text>
</comment>
<dbReference type="AlphaFoldDB" id="A0A8H4ZVZ1"/>
<evidence type="ECO:0000313" key="2">
    <source>
        <dbReference type="EMBL" id="KAF5253629.1"/>
    </source>
</evidence>
<sequence length="88" mass="9801">MSTNSDAMPGITLHLSAADLEQLFDRKLNEALQPIYSKLDAIEEKLDAIEEKLDAIEEKFEKLTARVGVVEGLAAKIPNMEDDLRSQD</sequence>
<reference evidence="2" key="1">
    <citation type="submission" date="2020-02" db="EMBL/GenBank/DDBJ databases">
        <title>Identification and distribution of gene clusters putatively required for synthesis of sphingolipid metabolism inhibitors in phylogenetically diverse species of the filamentous fungus Fusarium.</title>
        <authorList>
            <person name="Kim H.-S."/>
            <person name="Busman M."/>
            <person name="Brown D.W."/>
            <person name="Divon H."/>
            <person name="Uhlig S."/>
            <person name="Proctor R.H."/>
        </authorList>
    </citation>
    <scope>NUCLEOTIDE SEQUENCE [LARGE SCALE GENOMIC DNA]</scope>
    <source>
        <strain evidence="2">NRRL 39464</strain>
    </source>
</reference>
<organism evidence="2 3">
    <name type="scientific">Fusarium oxysporum</name>
    <name type="common">Fusarium vascular wilt</name>
    <dbReference type="NCBI Taxonomy" id="5507"/>
    <lineage>
        <taxon>Eukaryota</taxon>
        <taxon>Fungi</taxon>
        <taxon>Dikarya</taxon>
        <taxon>Ascomycota</taxon>
        <taxon>Pezizomycotina</taxon>
        <taxon>Sordariomycetes</taxon>
        <taxon>Hypocreomycetidae</taxon>
        <taxon>Hypocreales</taxon>
        <taxon>Nectriaceae</taxon>
        <taxon>Fusarium</taxon>
        <taxon>Fusarium oxysporum species complex</taxon>
    </lineage>
</organism>
<dbReference type="SUPFAM" id="SSF57997">
    <property type="entry name" value="Tropomyosin"/>
    <property type="match status" value="1"/>
</dbReference>
<gene>
    <name evidence="2" type="ORF">FOXYS1_14504</name>
</gene>
<proteinExistence type="predicted"/>
<feature type="coiled-coil region" evidence="1">
    <location>
        <begin position="39"/>
        <end position="66"/>
    </location>
</feature>
<dbReference type="EMBL" id="JAAFOW010003384">
    <property type="protein sequence ID" value="KAF5253629.1"/>
    <property type="molecule type" value="Genomic_DNA"/>
</dbReference>
<dbReference type="Proteomes" id="UP000558688">
    <property type="component" value="Unassembled WGS sequence"/>
</dbReference>
<name>A0A8H4ZVZ1_FUSOX</name>
<evidence type="ECO:0000256" key="1">
    <source>
        <dbReference type="SAM" id="Coils"/>
    </source>
</evidence>
<dbReference type="Gene3D" id="1.20.1270.70">
    <property type="entry name" value="Designed single chain three-helix bundle"/>
    <property type="match status" value="1"/>
</dbReference>
<keyword evidence="1" id="KW-0175">Coiled coil</keyword>
<protein>
    <submittedName>
        <fullName evidence="2">Uncharacterized protein</fullName>
    </submittedName>
</protein>
<accession>A0A8H4ZVZ1</accession>
<evidence type="ECO:0000313" key="3">
    <source>
        <dbReference type="Proteomes" id="UP000558688"/>
    </source>
</evidence>